<dbReference type="Proteomes" id="UP000232323">
    <property type="component" value="Unassembled WGS sequence"/>
</dbReference>
<sequence>MLQKFGDGLEIYRSSSQPYDAIPFVAAIAAGLKMPLLNNLPERVPQVTKQWLAYFSFKIRNHLCAHSGDKEVMARGDKNKDAQGAPGSREQYLNFWNGEDHIVDYCSQY</sequence>
<accession>A0A250XUA0</accession>
<proteinExistence type="predicted"/>
<protein>
    <submittedName>
        <fullName evidence="1">Uncharacterized protein</fullName>
    </submittedName>
</protein>
<evidence type="ECO:0000313" key="2">
    <source>
        <dbReference type="Proteomes" id="UP000232323"/>
    </source>
</evidence>
<gene>
    <name evidence="1" type="ORF">CEUSTIGMA_g13792.t1</name>
</gene>
<dbReference type="EMBL" id="BEGY01000287">
    <property type="protein sequence ID" value="GAX86380.1"/>
    <property type="molecule type" value="Genomic_DNA"/>
</dbReference>
<comment type="caution">
    <text evidence="1">The sequence shown here is derived from an EMBL/GenBank/DDBJ whole genome shotgun (WGS) entry which is preliminary data.</text>
</comment>
<name>A0A250XUA0_9CHLO</name>
<reference evidence="1 2" key="1">
    <citation type="submission" date="2017-08" db="EMBL/GenBank/DDBJ databases">
        <title>Acidophilic green algal genome provides insights into adaptation to an acidic environment.</title>
        <authorList>
            <person name="Hirooka S."/>
            <person name="Hirose Y."/>
            <person name="Kanesaki Y."/>
            <person name="Higuchi S."/>
            <person name="Fujiwara T."/>
            <person name="Onuma R."/>
            <person name="Era A."/>
            <person name="Ohbayashi R."/>
            <person name="Uzuka A."/>
            <person name="Nozaki H."/>
            <person name="Yoshikawa H."/>
            <person name="Miyagishima S.Y."/>
        </authorList>
    </citation>
    <scope>NUCLEOTIDE SEQUENCE [LARGE SCALE GENOMIC DNA]</scope>
    <source>
        <strain evidence="1 2">NIES-2499</strain>
    </source>
</reference>
<dbReference type="OrthoDB" id="272987at2759"/>
<dbReference type="AlphaFoldDB" id="A0A250XUA0"/>
<keyword evidence="2" id="KW-1185">Reference proteome</keyword>
<organism evidence="1 2">
    <name type="scientific">Chlamydomonas eustigma</name>
    <dbReference type="NCBI Taxonomy" id="1157962"/>
    <lineage>
        <taxon>Eukaryota</taxon>
        <taxon>Viridiplantae</taxon>
        <taxon>Chlorophyta</taxon>
        <taxon>core chlorophytes</taxon>
        <taxon>Chlorophyceae</taxon>
        <taxon>CS clade</taxon>
        <taxon>Chlamydomonadales</taxon>
        <taxon>Chlamydomonadaceae</taxon>
        <taxon>Chlamydomonas</taxon>
    </lineage>
</organism>
<evidence type="ECO:0000313" key="1">
    <source>
        <dbReference type="EMBL" id="GAX86380.1"/>
    </source>
</evidence>